<dbReference type="AlphaFoldDB" id="A0ABD6EPX4"/>
<name>A0ABD6EPX4_9BILA</name>
<keyword evidence="2" id="KW-1185">Reference proteome</keyword>
<dbReference type="Proteomes" id="UP001608902">
    <property type="component" value="Unassembled WGS sequence"/>
</dbReference>
<reference evidence="1 2" key="1">
    <citation type="submission" date="2024-08" db="EMBL/GenBank/DDBJ databases">
        <title>Gnathostoma spinigerum genome.</title>
        <authorList>
            <person name="Gonzalez-Bertolin B."/>
            <person name="Monzon S."/>
            <person name="Zaballos A."/>
            <person name="Jimenez P."/>
            <person name="Dekumyoy P."/>
            <person name="Varona S."/>
            <person name="Cuesta I."/>
            <person name="Sumanam S."/>
            <person name="Adisakwattana P."/>
            <person name="Gasser R.B."/>
            <person name="Hernandez-Gonzalez A."/>
            <person name="Young N.D."/>
            <person name="Perteguer M.J."/>
        </authorList>
    </citation>
    <scope>NUCLEOTIDE SEQUENCE [LARGE SCALE GENOMIC DNA]</scope>
    <source>
        <strain evidence="1">AL3</strain>
        <tissue evidence="1">Liver</tissue>
    </source>
</reference>
<organism evidence="1 2">
    <name type="scientific">Gnathostoma spinigerum</name>
    <dbReference type="NCBI Taxonomy" id="75299"/>
    <lineage>
        <taxon>Eukaryota</taxon>
        <taxon>Metazoa</taxon>
        <taxon>Ecdysozoa</taxon>
        <taxon>Nematoda</taxon>
        <taxon>Chromadorea</taxon>
        <taxon>Rhabditida</taxon>
        <taxon>Spirurina</taxon>
        <taxon>Gnathostomatomorpha</taxon>
        <taxon>Gnathostomatoidea</taxon>
        <taxon>Gnathostomatidae</taxon>
        <taxon>Gnathostoma</taxon>
    </lineage>
</organism>
<accession>A0ABD6EPX4</accession>
<sequence length="186" mass="21600">MHRTAIRPVLMYGSSTRIVVKTAEGKLDATERFLRHILGYKSIDKIRNTELYDEVRGTIYNAEVSRLLDIVRKERLKLLGHIMRQSDERLVKMVLIDEPVPTWTRPRGWSSRTWKDLIKADSTSLGFDSVVQEATKIYGRRVANTWRSKNWLCVVGILADDRDLWKEMCRHHGRVRESEAGSKHPG</sequence>
<dbReference type="EMBL" id="JBGFUD010004241">
    <property type="protein sequence ID" value="MFH4979481.1"/>
    <property type="molecule type" value="Genomic_DNA"/>
</dbReference>
<gene>
    <name evidence="1" type="ORF">AB6A40_006190</name>
</gene>
<evidence type="ECO:0000313" key="1">
    <source>
        <dbReference type="EMBL" id="MFH4979481.1"/>
    </source>
</evidence>
<comment type="caution">
    <text evidence="1">The sequence shown here is derived from an EMBL/GenBank/DDBJ whole genome shotgun (WGS) entry which is preliminary data.</text>
</comment>
<evidence type="ECO:0000313" key="2">
    <source>
        <dbReference type="Proteomes" id="UP001608902"/>
    </source>
</evidence>
<protein>
    <submittedName>
        <fullName evidence="1">Uncharacterized protein</fullName>
    </submittedName>
</protein>
<proteinExistence type="predicted"/>